<dbReference type="NCBIfam" id="NF007919">
    <property type="entry name" value="PRK10634.1"/>
    <property type="match status" value="1"/>
</dbReference>
<keyword evidence="3 9" id="KW-0808">Transferase</keyword>
<evidence type="ECO:0000313" key="11">
    <source>
        <dbReference type="EMBL" id="TYT28319.1"/>
    </source>
</evidence>
<evidence type="ECO:0000256" key="4">
    <source>
        <dbReference type="ARBA" id="ARBA00022694"/>
    </source>
</evidence>
<keyword evidence="4 9" id="KW-0819">tRNA processing</keyword>
<name>A0ABY3NWS9_9ENTR</name>
<reference evidence="11 12" key="1">
    <citation type="submission" date="2019-08" db="EMBL/GenBank/DDBJ databases">
        <title>The draft genome of Lelliottia nimipressuralis strain CICC 24156.</title>
        <authorList>
            <person name="Wu W."/>
            <person name="Feng Y."/>
            <person name="Zong Z."/>
        </authorList>
    </citation>
    <scope>NUCLEOTIDE SEQUENCE [LARGE SCALE GENOMIC DNA]</scope>
    <source>
        <strain evidence="11 12">CICC 24156</strain>
    </source>
</reference>
<evidence type="ECO:0000313" key="12">
    <source>
        <dbReference type="Proteomes" id="UP000323910"/>
    </source>
</evidence>
<keyword evidence="7 9" id="KW-0067">ATP-binding</keyword>
<feature type="domain" description="YrdC-like" evidence="10">
    <location>
        <begin position="17"/>
        <end position="200"/>
    </location>
</feature>
<comment type="catalytic activity">
    <reaction evidence="8 9">
        <text>L-threonine + hydrogencarbonate + ATP = L-threonylcarbamoyladenylate + diphosphate + H2O</text>
        <dbReference type="Rhea" id="RHEA:36407"/>
        <dbReference type="ChEBI" id="CHEBI:15377"/>
        <dbReference type="ChEBI" id="CHEBI:17544"/>
        <dbReference type="ChEBI" id="CHEBI:30616"/>
        <dbReference type="ChEBI" id="CHEBI:33019"/>
        <dbReference type="ChEBI" id="CHEBI:57926"/>
        <dbReference type="ChEBI" id="CHEBI:73682"/>
        <dbReference type="EC" id="2.7.7.87"/>
    </reaction>
</comment>
<dbReference type="PANTHER" id="PTHR17490">
    <property type="entry name" value="SUA5"/>
    <property type="match status" value="1"/>
</dbReference>
<dbReference type="SUPFAM" id="SSF55821">
    <property type="entry name" value="YrdC/RibB"/>
    <property type="match status" value="1"/>
</dbReference>
<dbReference type="InterPro" id="IPR050156">
    <property type="entry name" value="TC-AMP_synthase_SUA5"/>
</dbReference>
<comment type="caution">
    <text evidence="11">The sequence shown here is derived from an EMBL/GenBank/DDBJ whole genome shotgun (WGS) entry which is preliminary data.</text>
</comment>
<keyword evidence="6 9" id="KW-0547">Nucleotide-binding</keyword>
<evidence type="ECO:0000256" key="3">
    <source>
        <dbReference type="ARBA" id="ARBA00022679"/>
    </source>
</evidence>
<dbReference type="EC" id="2.7.7.87" evidence="9"/>
<dbReference type="Gene3D" id="3.90.870.10">
    <property type="entry name" value="DHBP synthase"/>
    <property type="match status" value="1"/>
</dbReference>
<evidence type="ECO:0000256" key="8">
    <source>
        <dbReference type="ARBA" id="ARBA00048366"/>
    </source>
</evidence>
<dbReference type="GO" id="GO:0061710">
    <property type="term" value="F:L-threonylcarbamoyladenylate synthase"/>
    <property type="evidence" value="ECO:0007669"/>
    <property type="project" value="UniProtKB-EC"/>
</dbReference>
<evidence type="ECO:0000256" key="2">
    <source>
        <dbReference type="ARBA" id="ARBA00022490"/>
    </source>
</evidence>
<keyword evidence="2 9" id="KW-0963">Cytoplasm</keyword>
<evidence type="ECO:0000256" key="6">
    <source>
        <dbReference type="ARBA" id="ARBA00022741"/>
    </source>
</evidence>
<comment type="similarity">
    <text evidence="9">Belongs to the SUA5 family. TsaC subfamily.</text>
</comment>
<dbReference type="InterPro" id="IPR006070">
    <property type="entry name" value="Sua5-like_dom"/>
</dbReference>
<evidence type="ECO:0000256" key="1">
    <source>
        <dbReference type="ARBA" id="ARBA00004496"/>
    </source>
</evidence>
<sequence length="200" mass="22135">MESRFRRIKPVKNKLTSDSIARALEVLRKEEVIAYPTEAVFGVGCDPDSELAVTRLLELKQRPVEKGLILIAANFEQLKPYIDDSMLNEAQRETISAAWPGPVTFVFPALPTTPRWLTGRFDSLAVRVTDHPLVVELCQTFGKPLVSTSANLTGLPPCRTSQEVLAQFGDDFPVVIGETGGRLNPSEIRDALTGERFRQG</sequence>
<keyword evidence="5 9" id="KW-0548">Nucleotidyltransferase</keyword>
<evidence type="ECO:0000256" key="7">
    <source>
        <dbReference type="ARBA" id="ARBA00022840"/>
    </source>
</evidence>
<gene>
    <name evidence="9 11" type="primary">tsaC</name>
    <name evidence="11" type="ORF">FZO59_22035</name>
</gene>
<accession>A0ABY3NWS9</accession>
<dbReference type="EMBL" id="VTFR01000019">
    <property type="protein sequence ID" value="TYT28319.1"/>
    <property type="molecule type" value="Genomic_DNA"/>
</dbReference>
<dbReference type="Pfam" id="PF01300">
    <property type="entry name" value="Sua5_yciO_yrdC"/>
    <property type="match status" value="1"/>
</dbReference>
<evidence type="ECO:0000259" key="10">
    <source>
        <dbReference type="PROSITE" id="PS51163"/>
    </source>
</evidence>
<proteinExistence type="inferred from homology"/>
<comment type="subcellular location">
    <subcellularLocation>
        <location evidence="1 9">Cytoplasm</location>
    </subcellularLocation>
</comment>
<protein>
    <recommendedName>
        <fullName evidence="9">Threonylcarbamoyl-AMP synthase</fullName>
        <shortName evidence="9">TC-AMP synthase</shortName>
        <ecNumber evidence="9">2.7.7.87</ecNumber>
    </recommendedName>
    <alternativeName>
        <fullName evidence="9">L-threonylcarbamoyladenylate synthase</fullName>
    </alternativeName>
    <alternativeName>
        <fullName evidence="9">t(6)A37 threonylcarbamoyladenosine biosynthesis protein TsaC</fullName>
    </alternativeName>
    <alternativeName>
        <fullName evidence="9">tRNA threonylcarbamoyladenosine biosynthesis protein TsaC</fullName>
    </alternativeName>
</protein>
<dbReference type="InterPro" id="IPR023535">
    <property type="entry name" value="TC-AMP_synthase"/>
</dbReference>
<comment type="function">
    <text evidence="9">Required for the formation of a threonylcarbamoyl group on adenosine at position 37 (t(6)A37) in tRNAs that read codons beginning with adenine. Catalyzes the conversion of L-threonine, HCO(3)(-)/CO(2) and ATP to give threonylcarbamoyl-AMP (TC-AMP) as the acyladenylate intermediate, with the release of diphosphate.</text>
</comment>
<dbReference type="HAMAP" id="MF_01852">
    <property type="entry name" value="TsaC"/>
    <property type="match status" value="1"/>
</dbReference>
<dbReference type="PANTHER" id="PTHR17490:SF18">
    <property type="entry name" value="THREONYLCARBAMOYL-AMP SYNTHASE"/>
    <property type="match status" value="1"/>
</dbReference>
<keyword evidence="12" id="KW-1185">Reference proteome</keyword>
<organism evidence="11 12">
    <name type="scientific">Lelliottia nimipressuralis</name>
    <dbReference type="NCBI Taxonomy" id="69220"/>
    <lineage>
        <taxon>Bacteria</taxon>
        <taxon>Pseudomonadati</taxon>
        <taxon>Pseudomonadota</taxon>
        <taxon>Gammaproteobacteria</taxon>
        <taxon>Enterobacterales</taxon>
        <taxon>Enterobacteriaceae</taxon>
        <taxon>Lelliottia</taxon>
    </lineage>
</organism>
<evidence type="ECO:0000256" key="5">
    <source>
        <dbReference type="ARBA" id="ARBA00022695"/>
    </source>
</evidence>
<dbReference type="Proteomes" id="UP000323910">
    <property type="component" value="Unassembled WGS sequence"/>
</dbReference>
<dbReference type="PROSITE" id="PS51163">
    <property type="entry name" value="YRDC"/>
    <property type="match status" value="1"/>
</dbReference>
<dbReference type="InterPro" id="IPR017945">
    <property type="entry name" value="DHBP_synth_RibB-like_a/b_dom"/>
</dbReference>
<evidence type="ECO:0000256" key="9">
    <source>
        <dbReference type="HAMAP-Rule" id="MF_01852"/>
    </source>
</evidence>